<reference evidence="2 3" key="1">
    <citation type="submission" date="2021-10" db="EMBL/GenBank/DDBJ databases">
        <title>Lutispora strain m25 sp. nov., a thermophilic, non-spore-forming bacterium isolated from a lab-scale methanogenic bioreactor digesting anaerobic sludge.</title>
        <authorList>
            <person name="El Houari A."/>
            <person name="Mcdonald J."/>
        </authorList>
    </citation>
    <scope>NUCLEOTIDE SEQUENCE [LARGE SCALE GENOMIC DNA]</scope>
    <source>
        <strain evidence="3">m25</strain>
    </source>
</reference>
<dbReference type="PANTHER" id="PTHR33303:SF2">
    <property type="entry name" value="COA-BINDING DOMAIN-CONTAINING PROTEIN"/>
    <property type="match status" value="1"/>
</dbReference>
<dbReference type="InterPro" id="IPR036291">
    <property type="entry name" value="NAD(P)-bd_dom_sf"/>
</dbReference>
<dbReference type="SMART" id="SM00881">
    <property type="entry name" value="CoA_binding"/>
    <property type="match status" value="1"/>
</dbReference>
<dbReference type="Proteomes" id="UP001651880">
    <property type="component" value="Unassembled WGS sequence"/>
</dbReference>
<dbReference type="SUPFAM" id="SSF51735">
    <property type="entry name" value="NAD(P)-binding Rossmann-fold domains"/>
    <property type="match status" value="1"/>
</dbReference>
<comment type="caution">
    <text evidence="2">The sequence shown here is derived from an EMBL/GenBank/DDBJ whole genome shotgun (WGS) entry which is preliminary data.</text>
</comment>
<gene>
    <name evidence="2" type="ORF">LJD61_04955</name>
</gene>
<name>A0ABT1NCA5_9FIRM</name>
<dbReference type="RefSeq" id="WP_255226408.1">
    <property type="nucleotide sequence ID" value="NZ_JAJEKE010000002.1"/>
</dbReference>
<proteinExistence type="predicted"/>
<sequence>MIKDTMLEKKVWAVIGANQNPEKFGWKIYKRLKDKGYEVYPLNPAYETIDGDICYKSLSSMPKVPEVINMVVAPERGKPYIEEAAKLGVKYLWFQPGTFDKEILALVKELGMEALQACVLVATN</sequence>
<dbReference type="InterPro" id="IPR003781">
    <property type="entry name" value="CoA-bd"/>
</dbReference>
<feature type="domain" description="CoA-binding" evidence="1">
    <location>
        <begin position="6"/>
        <end position="98"/>
    </location>
</feature>
<evidence type="ECO:0000313" key="2">
    <source>
        <dbReference type="EMBL" id="MCQ1528895.1"/>
    </source>
</evidence>
<dbReference type="Pfam" id="PF13380">
    <property type="entry name" value="CoA_binding_2"/>
    <property type="match status" value="1"/>
</dbReference>
<evidence type="ECO:0000259" key="1">
    <source>
        <dbReference type="SMART" id="SM00881"/>
    </source>
</evidence>
<evidence type="ECO:0000313" key="3">
    <source>
        <dbReference type="Proteomes" id="UP001651880"/>
    </source>
</evidence>
<keyword evidence="3" id="KW-1185">Reference proteome</keyword>
<protein>
    <submittedName>
        <fullName evidence="2">CoA-binding protein</fullName>
    </submittedName>
</protein>
<dbReference type="PANTHER" id="PTHR33303">
    <property type="entry name" value="CYTOPLASMIC PROTEIN-RELATED"/>
    <property type="match status" value="1"/>
</dbReference>
<organism evidence="2 3">
    <name type="scientific">Lutispora saccharofermentans</name>
    <dbReference type="NCBI Taxonomy" id="3024236"/>
    <lineage>
        <taxon>Bacteria</taxon>
        <taxon>Bacillati</taxon>
        <taxon>Bacillota</taxon>
        <taxon>Clostridia</taxon>
        <taxon>Lutisporales</taxon>
        <taxon>Lutisporaceae</taxon>
        <taxon>Lutispora</taxon>
    </lineage>
</organism>
<accession>A0ABT1NCA5</accession>
<dbReference type="EMBL" id="JAJEKE010000002">
    <property type="protein sequence ID" value="MCQ1528895.1"/>
    <property type="molecule type" value="Genomic_DNA"/>
</dbReference>
<dbReference type="Gene3D" id="3.40.50.720">
    <property type="entry name" value="NAD(P)-binding Rossmann-like Domain"/>
    <property type="match status" value="1"/>
</dbReference>